<gene>
    <name evidence="3" type="ORF">ABU178_08525</name>
</gene>
<feature type="coiled-coil region" evidence="1">
    <location>
        <begin position="791"/>
        <end position="818"/>
    </location>
</feature>
<dbReference type="Proteomes" id="UP001611251">
    <property type="component" value="Unassembled WGS sequence"/>
</dbReference>
<evidence type="ECO:0000256" key="1">
    <source>
        <dbReference type="SAM" id="Coils"/>
    </source>
</evidence>
<evidence type="ECO:0000259" key="2">
    <source>
        <dbReference type="Pfam" id="PF06791"/>
    </source>
</evidence>
<dbReference type="RefSeq" id="WP_397213808.1">
    <property type="nucleotide sequence ID" value="NZ_JBGFSN010000004.1"/>
</dbReference>
<feature type="coiled-coil region" evidence="1">
    <location>
        <begin position="705"/>
        <end position="732"/>
    </location>
</feature>
<feature type="coiled-coil region" evidence="1">
    <location>
        <begin position="521"/>
        <end position="575"/>
    </location>
</feature>
<dbReference type="Pfam" id="PF24622">
    <property type="entry name" value="TMP_4"/>
    <property type="match status" value="1"/>
</dbReference>
<dbReference type="Pfam" id="PF06791">
    <property type="entry name" value="TMP_2"/>
    <property type="match status" value="2"/>
</dbReference>
<organism evidence="3 4">
    <name type="scientific">Pantoea osteomyelitidis</name>
    <dbReference type="NCBI Taxonomy" id="3230026"/>
    <lineage>
        <taxon>Bacteria</taxon>
        <taxon>Pseudomonadati</taxon>
        <taxon>Pseudomonadota</taxon>
        <taxon>Gammaproteobacteria</taxon>
        <taxon>Enterobacterales</taxon>
        <taxon>Erwiniaceae</taxon>
        <taxon>Pantoea</taxon>
    </lineage>
</organism>
<feature type="domain" description="Bacteriophage tail tape measure N-terminal" evidence="2">
    <location>
        <begin position="187"/>
        <end position="255"/>
    </location>
</feature>
<name>A0ABW7PV99_9GAMM</name>
<evidence type="ECO:0000313" key="4">
    <source>
        <dbReference type="Proteomes" id="UP001611251"/>
    </source>
</evidence>
<protein>
    <submittedName>
        <fullName evidence="3">Phage tail length tape measure family protein</fullName>
    </submittedName>
</protein>
<feature type="domain" description="Bacteriophage tail tape measure N-terminal" evidence="2">
    <location>
        <begin position="278"/>
        <end position="426"/>
    </location>
</feature>
<proteinExistence type="predicted"/>
<reference evidence="3 4" key="1">
    <citation type="submission" date="2024-08" db="EMBL/GenBank/DDBJ databases">
        <title>Pantoea ronii - a newly identified human opportunistic pathogen.</title>
        <authorList>
            <person name="Keidar-Friedman D."/>
            <person name="Sorek N."/>
            <person name="Leshin-Carmel D."/>
            <person name="Tsur A."/>
            <person name="Amsalem M."/>
            <person name="Tolkach D."/>
            <person name="Brosh-Nissimov T."/>
        </authorList>
    </citation>
    <scope>NUCLEOTIDE SEQUENCE [LARGE SCALE GENOMIC DNA]</scope>
    <source>
        <strain evidence="3 4">AA23256</strain>
    </source>
</reference>
<sequence>MSEQESRLAIIIDSTGAEKNADSLTVALNKMTQAGQESVASTQQLTKATEEEKQALAKLRTVIDPVGTAIDNVGRKYTELKKYFDKGLIDKEEFNFLSQKLNETTAELSGVAKAERDAAKAHEEQRASLQRLIAQLDPVGESFRRIEQQQTKLANAKASGMLSPEMYDTLSGKLAEMRSQLEKTNQQIAKGAISSGQYKNALRQLPAQITDVVTSVAGGMPLWTVFMQQGGQIADSFGGWGSLLSIIKTELLGMTSANDEAADSLSGSANSLAENVENGKKLLGFLTPARLALGGTAAAAAALAVAYYQGSKQQTEFAKSLALTGNLLGTTTGQLADMAEKLAKATGATTSDAANVLNQLVGSGKVAKESLGAAAEAILNLNEAAGISVEKLVADFNAIAEDPVASISKLNDQYHFLTLSVYEQVKALQEQGREEDAARIASEAFSTAINQRSAEIQGSLGLLERAWKAVADTAKSAWDSMLDIGREGTIQDRINFLQNSIDQLNSNSRPGIFGLGSAGDVGGRDKQLSQLKEELQNLKAEAATQDVLNTAISDYQKQQDKAIKTQQEADRVNQQYLTNAQKRAKAIKQQNDFLKAGAVTQQQYASNLARINEMYKDPKQPKGRVYTEDAGARLLDQIKQQTAALQAQYVASQKLSSAAQQRIRFEQQIADMRTKTHLTSSQKSLLLHSDEIVSAYKAQEALSDQMKTLDDYQKLQDKVKDKEQRSNNLLKERLDLLARVKAIGQVSDTDIAATRASVLDNTPVQLPSDVTRVTGSLMPSGGELSGSWSGVNQQLQQIRQAKQALDEWQNNQLAAYQQMDLTTSEYEQKMYETRKTYATQYSLLNAQASQIQTSAMQSMMDSMVTITKSGFEEQSGIYKAMFAVNKAFAIAQSLISIQQGIAMAAANPFPYNLAAMASVAAATASIVTNISAIAGVGFEKGGYTGNIDTKSVAGVVHGKEFVFDATSTKKIGVSNLENLRRNGLDATLSRPGFGTGAQNISGDNVTSEQNFHFTGAPITINGNPSDTTLALVRQAQIDGAMQGYQMVADHLASGRGKVSKALSSGWATRRRAS</sequence>
<keyword evidence="4" id="KW-1185">Reference proteome</keyword>
<accession>A0ABW7PV99</accession>
<comment type="caution">
    <text evidence="3">The sequence shown here is derived from an EMBL/GenBank/DDBJ whole genome shotgun (WGS) entry which is preliminary data.</text>
</comment>
<keyword evidence="1" id="KW-0175">Coiled coil</keyword>
<dbReference type="EMBL" id="JBGFSN010000004">
    <property type="protein sequence ID" value="MFH8134217.1"/>
    <property type="molecule type" value="Genomic_DNA"/>
</dbReference>
<dbReference type="InterPro" id="IPR009628">
    <property type="entry name" value="Phage_tape_measure_N"/>
</dbReference>
<evidence type="ECO:0000313" key="3">
    <source>
        <dbReference type="EMBL" id="MFH8134217.1"/>
    </source>
</evidence>